<dbReference type="InterPro" id="IPR000073">
    <property type="entry name" value="AB_hydrolase_1"/>
</dbReference>
<dbReference type="Pfam" id="PF12697">
    <property type="entry name" value="Abhydrolase_6"/>
    <property type="match status" value="1"/>
</dbReference>
<protein>
    <submittedName>
        <fullName evidence="3">Arylformamidase</fullName>
        <ecNumber evidence="3">3.5.1.9</ecNumber>
    </submittedName>
</protein>
<proteinExistence type="predicted"/>
<sequence length="269" mass="28413">MTNDIAYANRDFIPAADDYVPGWERAAAAFRHAARDRGALRTRRYGPAERQETDLFMPQGQPLGCAVFVHGGYWRAFDKSLWSHLAAGPLARGWAVAMPSYTLAPHARIGQIGAEIADAITDVAEAVEGPIALCGHSAGGQLVARMLCDPPLLAPRIAARILSCVPISPIGDLVPLMDTAMNADLRIDAEEAAAQSPARLALGAAGIRITVWVGAEERPAFLDQAAGLSQAWAGAEAGLRIDPGRHHFDVMDGLENAGSPLVEALLGGL</sequence>
<gene>
    <name evidence="3" type="ORF">PMES_03137</name>
</gene>
<dbReference type="InterPro" id="IPR029058">
    <property type="entry name" value="AB_hydrolase_fold"/>
</dbReference>
<dbReference type="OrthoDB" id="9771666at2"/>
<name>A0A921NPM8_9RHOB</name>
<evidence type="ECO:0000259" key="2">
    <source>
        <dbReference type="Pfam" id="PF12697"/>
    </source>
</evidence>
<dbReference type="AlphaFoldDB" id="A0A921NPM8"/>
<comment type="caution">
    <text evidence="3">The sequence shown here is derived from an EMBL/GenBank/DDBJ whole genome shotgun (WGS) entry which is preliminary data.</text>
</comment>
<dbReference type="EMBL" id="APKE01000037">
    <property type="protein sequence ID" value="KAF0674552.1"/>
    <property type="molecule type" value="Genomic_DNA"/>
</dbReference>
<dbReference type="Proteomes" id="UP000698242">
    <property type="component" value="Unassembled WGS sequence"/>
</dbReference>
<evidence type="ECO:0000256" key="1">
    <source>
        <dbReference type="ARBA" id="ARBA00022801"/>
    </source>
</evidence>
<evidence type="ECO:0000313" key="4">
    <source>
        <dbReference type="Proteomes" id="UP000698242"/>
    </source>
</evidence>
<dbReference type="SUPFAM" id="SSF53474">
    <property type="entry name" value="alpha/beta-Hydrolases"/>
    <property type="match status" value="1"/>
</dbReference>
<evidence type="ECO:0000313" key="3">
    <source>
        <dbReference type="EMBL" id="KAF0674552.1"/>
    </source>
</evidence>
<dbReference type="EC" id="3.5.1.9" evidence="3"/>
<keyword evidence="1 3" id="KW-0378">Hydrolase</keyword>
<dbReference type="RefSeq" id="WP_159966645.1">
    <property type="nucleotide sequence ID" value="NZ_APKE01000037.1"/>
</dbReference>
<dbReference type="PANTHER" id="PTHR48081">
    <property type="entry name" value="AB HYDROLASE SUPERFAMILY PROTEIN C4A8.06C"/>
    <property type="match status" value="1"/>
</dbReference>
<accession>A0A921NPM8</accession>
<dbReference type="InterPro" id="IPR050300">
    <property type="entry name" value="GDXG_lipolytic_enzyme"/>
</dbReference>
<dbReference type="PANTHER" id="PTHR48081:SF33">
    <property type="entry name" value="KYNURENINE FORMAMIDASE"/>
    <property type="match status" value="1"/>
</dbReference>
<keyword evidence="4" id="KW-1185">Reference proteome</keyword>
<dbReference type="GO" id="GO:0004061">
    <property type="term" value="F:arylformamidase activity"/>
    <property type="evidence" value="ECO:0007669"/>
    <property type="project" value="UniProtKB-EC"/>
</dbReference>
<reference evidence="3" key="1">
    <citation type="submission" date="2013-03" db="EMBL/GenBank/DDBJ databases">
        <title>Genome Sequence of the Profundibacterium mesophilum strain KAUST100406-0324T from Red Sea, a novel genus in the family Rhodobacteraceae.</title>
        <authorList>
            <person name="Essack M."/>
            <person name="Alam I."/>
            <person name="Lafi F."/>
            <person name="Alawi W."/>
            <person name="Kamanu F."/>
            <person name="Al-Suwailem A."/>
            <person name="Lee O.O."/>
            <person name="Xu Y."/>
            <person name="Bajic V."/>
            <person name="Qian P.-Y."/>
            <person name="Archer J."/>
        </authorList>
    </citation>
    <scope>NUCLEOTIDE SEQUENCE</scope>
    <source>
        <strain evidence="3">KAUST100406-0324</strain>
    </source>
</reference>
<dbReference type="Gene3D" id="3.40.50.1820">
    <property type="entry name" value="alpha/beta hydrolase"/>
    <property type="match status" value="1"/>
</dbReference>
<feature type="domain" description="AB hydrolase-1" evidence="2">
    <location>
        <begin position="67"/>
        <end position="240"/>
    </location>
</feature>
<organism evidence="3 4">
    <name type="scientific">Profundibacterium mesophilum KAUST100406-0324</name>
    <dbReference type="NCBI Taxonomy" id="1037889"/>
    <lineage>
        <taxon>Bacteria</taxon>
        <taxon>Pseudomonadati</taxon>
        <taxon>Pseudomonadota</taxon>
        <taxon>Alphaproteobacteria</taxon>
        <taxon>Rhodobacterales</taxon>
        <taxon>Roseobacteraceae</taxon>
        <taxon>Profundibacterium</taxon>
    </lineage>
</organism>